<evidence type="ECO:0000313" key="3">
    <source>
        <dbReference type="Proteomes" id="UP001501237"/>
    </source>
</evidence>
<evidence type="ECO:0000313" key="2">
    <source>
        <dbReference type="EMBL" id="GAA3239071.1"/>
    </source>
</evidence>
<sequence>MTLVLVVACLAVAGAELYLAFGRSRRDATTLTKLEERNSELESRLAEALTRLDALAADLSTRPDTTAITRLTRKLDSTVEELGTRLDGARRTQEEFAERHDTTADDFRRTQDALAARLDAAAYDLRHVEDTLGDRLSQLDEHDRALATRLHHLEHDKTTAEHLDVLDRNDAALATRLHHAEHEGAAAADRLDALAEALETGQAKIMERLVQLDQNDARLAGRVQRVELDSTALLARVDAVDGTDRHARVEELGRENAELTERLRRIELDGMRVATRVDGLGVAEVASRVEELSRESFELTARLRQIEREGAEITARIDELAEDEAGRTELLDLRTRTDQALERLEELDAERDRDLERYRDLAQALDTVEDLLAGQRAETEPTTVKGGLSGDTADVHEILTKTYDDFVDTMDLRVRMQVPSGSSPWQTQYYLAGKNPARLRRDFASLLNSLHTGATDPRTESLHRLATAMTQADQAYAQIGPLALIRLGDTLLCGVLTVAENRRFDVDRYLSDPSATAARLRLLPDTRFRDLTTWPQTA</sequence>
<keyword evidence="1" id="KW-0175">Coiled coil</keyword>
<evidence type="ECO:0000256" key="1">
    <source>
        <dbReference type="SAM" id="Coils"/>
    </source>
</evidence>
<comment type="caution">
    <text evidence="2">The sequence shown here is derived from an EMBL/GenBank/DDBJ whole genome shotgun (WGS) entry which is preliminary data.</text>
</comment>
<organism evidence="2 3">
    <name type="scientific">Actinocorallia longicatena</name>
    <dbReference type="NCBI Taxonomy" id="111803"/>
    <lineage>
        <taxon>Bacteria</taxon>
        <taxon>Bacillati</taxon>
        <taxon>Actinomycetota</taxon>
        <taxon>Actinomycetes</taxon>
        <taxon>Streptosporangiales</taxon>
        <taxon>Thermomonosporaceae</taxon>
        <taxon>Actinocorallia</taxon>
    </lineage>
</organism>
<name>A0ABP6QMI7_9ACTN</name>
<dbReference type="RefSeq" id="WP_344838438.1">
    <property type="nucleotide sequence ID" value="NZ_BAAAUV010000037.1"/>
</dbReference>
<feature type="coiled-coil region" evidence="1">
    <location>
        <begin position="249"/>
        <end position="364"/>
    </location>
</feature>
<accession>A0ABP6QMI7</accession>
<keyword evidence="3" id="KW-1185">Reference proteome</keyword>
<feature type="coiled-coil region" evidence="1">
    <location>
        <begin position="31"/>
        <end position="58"/>
    </location>
</feature>
<dbReference type="Proteomes" id="UP001501237">
    <property type="component" value="Unassembled WGS sequence"/>
</dbReference>
<protein>
    <submittedName>
        <fullName evidence="2">Uncharacterized protein</fullName>
    </submittedName>
</protein>
<gene>
    <name evidence="2" type="ORF">GCM10010468_75010</name>
</gene>
<reference evidence="3" key="1">
    <citation type="journal article" date="2019" name="Int. J. Syst. Evol. Microbiol.">
        <title>The Global Catalogue of Microorganisms (GCM) 10K type strain sequencing project: providing services to taxonomists for standard genome sequencing and annotation.</title>
        <authorList>
            <consortium name="The Broad Institute Genomics Platform"/>
            <consortium name="The Broad Institute Genome Sequencing Center for Infectious Disease"/>
            <person name="Wu L."/>
            <person name="Ma J."/>
        </authorList>
    </citation>
    <scope>NUCLEOTIDE SEQUENCE [LARGE SCALE GENOMIC DNA]</scope>
    <source>
        <strain evidence="3">JCM 9377</strain>
    </source>
</reference>
<dbReference type="EMBL" id="BAAAUV010000037">
    <property type="protein sequence ID" value="GAA3239071.1"/>
    <property type="molecule type" value="Genomic_DNA"/>
</dbReference>
<proteinExistence type="predicted"/>